<feature type="region of interest" description="Disordered" evidence="1">
    <location>
        <begin position="76"/>
        <end position="128"/>
    </location>
</feature>
<keyword evidence="2" id="KW-0812">Transmembrane</keyword>
<dbReference type="InterPro" id="IPR021449">
    <property type="entry name" value="DUF3099"/>
</dbReference>
<evidence type="ECO:0000313" key="3">
    <source>
        <dbReference type="EMBL" id="NOV98333.1"/>
    </source>
</evidence>
<keyword evidence="2" id="KW-0472">Membrane</keyword>
<evidence type="ECO:0008006" key="5">
    <source>
        <dbReference type="Google" id="ProtNLM"/>
    </source>
</evidence>
<dbReference type="Proteomes" id="UP000757540">
    <property type="component" value="Unassembled WGS sequence"/>
</dbReference>
<feature type="transmembrane region" description="Helical" evidence="2">
    <location>
        <begin position="30"/>
        <end position="46"/>
    </location>
</feature>
<protein>
    <recommendedName>
        <fullName evidence="5">DUF3099 domain-containing protein</fullName>
    </recommendedName>
</protein>
<reference evidence="3 4" key="1">
    <citation type="submission" date="2020-05" db="EMBL/GenBank/DDBJ databases">
        <title>Genomic Encyclopedia of Type Strains, Phase III (KMG-III): the genomes of soil and plant-associated and newly described type strains.</title>
        <authorList>
            <person name="Whitman W."/>
        </authorList>
    </citation>
    <scope>NUCLEOTIDE SEQUENCE [LARGE SCALE GENOMIC DNA]</scope>
    <source>
        <strain evidence="3 4">KCTC 19046</strain>
    </source>
</reference>
<dbReference type="Pfam" id="PF11298">
    <property type="entry name" value="DUF3099"/>
    <property type="match status" value="1"/>
</dbReference>
<evidence type="ECO:0000313" key="4">
    <source>
        <dbReference type="Proteomes" id="UP000757540"/>
    </source>
</evidence>
<keyword evidence="4" id="KW-1185">Reference proteome</keyword>
<accession>A0ABX2A679</accession>
<sequence>MSTSRPHEVPSITGVPASLAADQNRRLRQYLFQMGLRLVLILAAALLVEGWLMWVCFAGAVVLPYSAVLLANAGRDRSSHESSGAPPLAPPEIEATAPATEEPHIRVVDHVDAPSSTPADSPADPEDR</sequence>
<dbReference type="RefSeq" id="WP_171784533.1">
    <property type="nucleotide sequence ID" value="NZ_BAAAML010000001.1"/>
</dbReference>
<evidence type="ECO:0000256" key="1">
    <source>
        <dbReference type="SAM" id="MobiDB-lite"/>
    </source>
</evidence>
<feature type="transmembrane region" description="Helical" evidence="2">
    <location>
        <begin position="52"/>
        <end position="71"/>
    </location>
</feature>
<comment type="caution">
    <text evidence="3">The sequence shown here is derived from an EMBL/GenBank/DDBJ whole genome shotgun (WGS) entry which is preliminary data.</text>
</comment>
<evidence type="ECO:0000256" key="2">
    <source>
        <dbReference type="SAM" id="Phobius"/>
    </source>
</evidence>
<proteinExistence type="predicted"/>
<dbReference type="EMBL" id="JABEZU010000003">
    <property type="protein sequence ID" value="NOV98333.1"/>
    <property type="molecule type" value="Genomic_DNA"/>
</dbReference>
<gene>
    <name evidence="3" type="ORF">HDG69_002918</name>
</gene>
<keyword evidence="2" id="KW-1133">Transmembrane helix</keyword>
<organism evidence="3 4">
    <name type="scientific">Isoptericola halotolerans</name>
    <dbReference type="NCBI Taxonomy" id="300560"/>
    <lineage>
        <taxon>Bacteria</taxon>
        <taxon>Bacillati</taxon>
        <taxon>Actinomycetota</taxon>
        <taxon>Actinomycetes</taxon>
        <taxon>Micrococcales</taxon>
        <taxon>Promicromonosporaceae</taxon>
        <taxon>Isoptericola</taxon>
    </lineage>
</organism>
<feature type="compositionally biased region" description="Low complexity" evidence="1">
    <location>
        <begin position="113"/>
        <end position="122"/>
    </location>
</feature>
<feature type="compositionally biased region" description="Basic and acidic residues" evidence="1">
    <location>
        <begin position="101"/>
        <end position="112"/>
    </location>
</feature>
<feature type="compositionally biased region" description="Low complexity" evidence="1">
    <location>
        <begin position="91"/>
        <end position="100"/>
    </location>
</feature>
<name>A0ABX2A679_9MICO</name>